<feature type="domain" description="Polymerase nucleotidyl transferase" evidence="1">
    <location>
        <begin position="11"/>
        <end position="78"/>
    </location>
</feature>
<dbReference type="OrthoDB" id="9803106at2"/>
<keyword evidence="3" id="KW-1185">Reference proteome</keyword>
<dbReference type="Gene3D" id="3.30.460.10">
    <property type="entry name" value="Beta Polymerase, domain 2"/>
    <property type="match status" value="1"/>
</dbReference>
<dbReference type="GO" id="GO:0016779">
    <property type="term" value="F:nucleotidyltransferase activity"/>
    <property type="evidence" value="ECO:0007669"/>
    <property type="project" value="InterPro"/>
</dbReference>
<dbReference type="Proteomes" id="UP000198816">
    <property type="component" value="Unassembled WGS sequence"/>
</dbReference>
<protein>
    <submittedName>
        <fullName evidence="2">Antitoxin ChpS</fullName>
    </submittedName>
</protein>
<dbReference type="InterPro" id="IPR043519">
    <property type="entry name" value="NT_sf"/>
</dbReference>
<evidence type="ECO:0000313" key="3">
    <source>
        <dbReference type="Proteomes" id="UP000198816"/>
    </source>
</evidence>
<organism evidence="2 3">
    <name type="scientific">Thiocapsa roseopersicina</name>
    <dbReference type="NCBI Taxonomy" id="1058"/>
    <lineage>
        <taxon>Bacteria</taxon>
        <taxon>Pseudomonadati</taxon>
        <taxon>Pseudomonadota</taxon>
        <taxon>Gammaproteobacteria</taxon>
        <taxon>Chromatiales</taxon>
        <taxon>Chromatiaceae</taxon>
        <taxon>Thiocapsa</taxon>
    </lineage>
</organism>
<dbReference type="InterPro" id="IPR002934">
    <property type="entry name" value="Polymerase_NTP_transf_dom"/>
</dbReference>
<dbReference type="STRING" id="1058.SAMN05421783_110168"/>
<evidence type="ECO:0000313" key="2">
    <source>
        <dbReference type="EMBL" id="SDW91427.1"/>
    </source>
</evidence>
<dbReference type="RefSeq" id="WP_093032360.1">
    <property type="nucleotide sequence ID" value="NZ_FNNZ01000010.1"/>
</dbReference>
<dbReference type="Pfam" id="PF01909">
    <property type="entry name" value="NTP_transf_2"/>
    <property type="match status" value="1"/>
</dbReference>
<dbReference type="EMBL" id="FNNZ01000010">
    <property type="protein sequence ID" value="SDW91427.1"/>
    <property type="molecule type" value="Genomic_DNA"/>
</dbReference>
<name>A0A1H2XEZ8_THIRO</name>
<gene>
    <name evidence="2" type="ORF">SAMN05421783_110168</name>
</gene>
<dbReference type="AlphaFoldDB" id="A0A1H2XEZ8"/>
<accession>A0A1H2XEZ8</accession>
<sequence length="109" mass="11751">MKANVESAARGFVDRLRERYDVAGALLYGSRARGDADDLSDADLAVLLGGPQGNRADAAVDMAGIAFDLMLETGILIDALPIWLEEWKHPEGFANPGLIETIRRDGILV</sequence>
<proteinExistence type="predicted"/>
<dbReference type="SUPFAM" id="SSF81301">
    <property type="entry name" value="Nucleotidyltransferase"/>
    <property type="match status" value="1"/>
</dbReference>
<evidence type="ECO:0000259" key="1">
    <source>
        <dbReference type="Pfam" id="PF01909"/>
    </source>
</evidence>
<reference evidence="3" key="1">
    <citation type="submission" date="2016-10" db="EMBL/GenBank/DDBJ databases">
        <authorList>
            <person name="Varghese N."/>
            <person name="Submissions S."/>
        </authorList>
    </citation>
    <scope>NUCLEOTIDE SEQUENCE [LARGE SCALE GENOMIC DNA]</scope>
    <source>
        <strain evidence="3">DSM 217</strain>
    </source>
</reference>